<organism evidence="3 4">
    <name type="scientific">Sorangium atrum</name>
    <dbReference type="NCBI Taxonomy" id="2995308"/>
    <lineage>
        <taxon>Bacteria</taxon>
        <taxon>Pseudomonadati</taxon>
        <taxon>Myxococcota</taxon>
        <taxon>Polyangia</taxon>
        <taxon>Polyangiales</taxon>
        <taxon>Polyangiaceae</taxon>
        <taxon>Sorangium</taxon>
    </lineage>
</organism>
<name>A0ABT5C7B4_9BACT</name>
<accession>A0ABT5C7B4</accession>
<dbReference type="SUPFAM" id="SSF52540">
    <property type="entry name" value="P-loop containing nucleoside triphosphate hydrolases"/>
    <property type="match status" value="1"/>
</dbReference>
<dbReference type="InterPro" id="IPR027417">
    <property type="entry name" value="P-loop_NTPase"/>
</dbReference>
<evidence type="ECO:0000256" key="1">
    <source>
        <dbReference type="SAM" id="MobiDB-lite"/>
    </source>
</evidence>
<proteinExistence type="predicted"/>
<feature type="region of interest" description="Disordered" evidence="1">
    <location>
        <begin position="805"/>
        <end position="827"/>
    </location>
</feature>
<protein>
    <submittedName>
        <fullName evidence="3">Tetratricopeptide repeat protein</fullName>
    </submittedName>
</protein>
<dbReference type="InterPro" id="IPR049945">
    <property type="entry name" value="AAA_22"/>
</dbReference>
<dbReference type="SUPFAM" id="SSF48452">
    <property type="entry name" value="TPR-like"/>
    <property type="match status" value="1"/>
</dbReference>
<evidence type="ECO:0000259" key="2">
    <source>
        <dbReference type="Pfam" id="PF13401"/>
    </source>
</evidence>
<dbReference type="Pfam" id="PF13424">
    <property type="entry name" value="TPR_12"/>
    <property type="match status" value="1"/>
</dbReference>
<feature type="region of interest" description="Disordered" evidence="1">
    <location>
        <begin position="1"/>
        <end position="39"/>
    </location>
</feature>
<dbReference type="Proteomes" id="UP001217485">
    <property type="component" value="Unassembled WGS sequence"/>
</dbReference>
<dbReference type="PANTHER" id="PTHR47691:SF3">
    <property type="entry name" value="HTH-TYPE TRANSCRIPTIONAL REGULATOR RV0890C-RELATED"/>
    <property type="match status" value="1"/>
</dbReference>
<keyword evidence="4" id="KW-1185">Reference proteome</keyword>
<dbReference type="RefSeq" id="WP_272098917.1">
    <property type="nucleotide sequence ID" value="NZ_JAQNDK010000003.1"/>
</dbReference>
<comment type="caution">
    <text evidence="3">The sequence shown here is derived from an EMBL/GenBank/DDBJ whole genome shotgun (WGS) entry which is preliminary data.</text>
</comment>
<dbReference type="Pfam" id="PF13401">
    <property type="entry name" value="AAA_22"/>
    <property type="match status" value="1"/>
</dbReference>
<dbReference type="InterPro" id="IPR011990">
    <property type="entry name" value="TPR-like_helical_dom_sf"/>
</dbReference>
<evidence type="ECO:0000313" key="3">
    <source>
        <dbReference type="EMBL" id="MDC0681659.1"/>
    </source>
</evidence>
<reference evidence="3 4" key="1">
    <citation type="submission" date="2023-01" db="EMBL/GenBank/DDBJ databases">
        <title>Minimal conservation of predation-associated metabolite biosynthetic gene clusters underscores biosynthetic potential of Myxococcota including descriptions for ten novel species: Archangium lansinium sp. nov., Myxococcus landrumus sp. nov., Nannocystis bai.</title>
        <authorList>
            <person name="Ahearne A."/>
            <person name="Stevens C."/>
            <person name="Dowd S."/>
        </authorList>
    </citation>
    <scope>NUCLEOTIDE SEQUENCE [LARGE SCALE GENOMIC DNA]</scope>
    <source>
        <strain evidence="3 4">WIWO2</strain>
    </source>
</reference>
<dbReference type="Gene3D" id="1.25.40.10">
    <property type="entry name" value="Tetratricopeptide repeat domain"/>
    <property type="match status" value="2"/>
</dbReference>
<dbReference type="EMBL" id="JAQNDK010000003">
    <property type="protein sequence ID" value="MDC0681659.1"/>
    <property type="molecule type" value="Genomic_DNA"/>
</dbReference>
<evidence type="ECO:0000313" key="4">
    <source>
        <dbReference type="Proteomes" id="UP001217485"/>
    </source>
</evidence>
<dbReference type="Gene3D" id="3.40.50.300">
    <property type="entry name" value="P-loop containing nucleotide triphosphate hydrolases"/>
    <property type="match status" value="1"/>
</dbReference>
<dbReference type="PANTHER" id="PTHR47691">
    <property type="entry name" value="REGULATOR-RELATED"/>
    <property type="match status" value="1"/>
</dbReference>
<gene>
    <name evidence="3" type="ORF">POL72_28220</name>
</gene>
<feature type="domain" description="ORC1/DEAH AAA+ ATPase" evidence="2">
    <location>
        <begin position="66"/>
        <end position="163"/>
    </location>
</feature>
<sequence>MVGTDSRRPRASGAGGGDPDLAQVPSPESSRVLRRAPAPPAPLVDASRFFGRAQALEELQGYLDDGAKLVTILGGPGLGKTRLMRHFGALKQQAGEAVTFCDLTAVTSLDDIFVDVARALDVPLTDGATAEDATAQLGRAIAARSRSFLLLDNLEQVVAHAHAPLSKWLRAAPQTTFLTTSREVLGLEEEVLLELPPLAPEEAVELFLDRARRAAPRVAETERDLVAQLVGQLDCIPLAVELSAGRAGILSVADMLARIQDRFALLRSTRRGAPARHSTLESAIDWSWNALTAAERSALAQCAVFRGGFTVDAAEAVIDLSGAPDAPPHLDLIQALHQKSLLVSYVDPSSRTSRLGLYEIIRAYASRKLSAAAFTRAAASHARHHVLEAERQAARVDLDGGNDALEWLARETENLLAVVHRNEVEPSLRVRAALALDALFEVRGPSLTRLSLLRAVAPAVEEDGDAERTVRHLRAQGDAHRQRGHLADARLDLDRAIATARAAGCGALERRALVTMALLDYDLSRFDLIKERYEELYDLALRAGDDEARRIAICSPVGIARTDPEDPETAALGIRNLRIRAQTLLHLCGQHIFLLGDVEAGLRFSWRALELARRIGDRLFEHVVLGSIGGLELSLGRFEAASEHLALAVQSHRETGSRHQLADALVLLGGVESAMGRFDEARALLDEGLPILAELGEEGWGRACGLGQRGVLHAMLGLFAQAEACVRLARRVVATAQPGAHAFVDLCADLLAIARARNAGQPASQTVCAYLQRLEDARKNPATRIGASLIEPLGERVLALLPGGVEDHGHAASEPPPEPTPPADLEVGPDATWFRVHPSAPVKLQRRRPLRRLLARLLEAHRDAPDKPASPMVLVEAAWPGERMLPDAALNRLRNAVAVLRGMGLKGMLLTRDDGYLLRPSLSVSASPHLLLDDG</sequence>